<protein>
    <submittedName>
        <fullName evidence="1">Uncharacterized protein</fullName>
    </submittedName>
</protein>
<accession>A0A498KMA8</accession>
<proteinExistence type="predicted"/>
<dbReference type="Proteomes" id="UP000290289">
    <property type="component" value="Chromosome 1"/>
</dbReference>
<gene>
    <name evidence="1" type="ORF">DVH24_033896</name>
</gene>
<sequence>MLMELEEQKSKVVEVKEAVKMKKVVMGVAGGCCQRFWWEDEGVDLDVLDMQEVKHYLIALEDVRKQVAARLHEMKILNGTLNLLYLYALAEANSNKVPNINIVGGRNKPS</sequence>
<dbReference type="AlphaFoldDB" id="A0A498KMA8"/>
<evidence type="ECO:0000313" key="2">
    <source>
        <dbReference type="Proteomes" id="UP000290289"/>
    </source>
</evidence>
<keyword evidence="2" id="KW-1185">Reference proteome</keyword>
<dbReference type="EMBL" id="RDQH01000327">
    <property type="protein sequence ID" value="RXI09279.1"/>
    <property type="molecule type" value="Genomic_DNA"/>
</dbReference>
<reference evidence="1 2" key="1">
    <citation type="submission" date="2018-10" db="EMBL/GenBank/DDBJ databases">
        <title>A high-quality apple genome assembly.</title>
        <authorList>
            <person name="Hu J."/>
        </authorList>
    </citation>
    <scope>NUCLEOTIDE SEQUENCE [LARGE SCALE GENOMIC DNA]</scope>
    <source>
        <strain evidence="2">cv. HFTH1</strain>
        <tissue evidence="1">Young leaf</tissue>
    </source>
</reference>
<comment type="caution">
    <text evidence="1">The sequence shown here is derived from an EMBL/GenBank/DDBJ whole genome shotgun (WGS) entry which is preliminary data.</text>
</comment>
<name>A0A498KMA8_MALDO</name>
<evidence type="ECO:0000313" key="1">
    <source>
        <dbReference type="EMBL" id="RXI09279.1"/>
    </source>
</evidence>
<organism evidence="1 2">
    <name type="scientific">Malus domestica</name>
    <name type="common">Apple</name>
    <name type="synonym">Pyrus malus</name>
    <dbReference type="NCBI Taxonomy" id="3750"/>
    <lineage>
        <taxon>Eukaryota</taxon>
        <taxon>Viridiplantae</taxon>
        <taxon>Streptophyta</taxon>
        <taxon>Embryophyta</taxon>
        <taxon>Tracheophyta</taxon>
        <taxon>Spermatophyta</taxon>
        <taxon>Magnoliopsida</taxon>
        <taxon>eudicotyledons</taxon>
        <taxon>Gunneridae</taxon>
        <taxon>Pentapetalae</taxon>
        <taxon>rosids</taxon>
        <taxon>fabids</taxon>
        <taxon>Rosales</taxon>
        <taxon>Rosaceae</taxon>
        <taxon>Amygdaloideae</taxon>
        <taxon>Maleae</taxon>
        <taxon>Malus</taxon>
    </lineage>
</organism>